<dbReference type="Pfam" id="PF01475">
    <property type="entry name" value="FUR"/>
    <property type="match status" value="1"/>
</dbReference>
<dbReference type="InterPro" id="IPR043135">
    <property type="entry name" value="Fur_C"/>
</dbReference>
<sequence length="155" mass="17744">MNVHSHNHQALDAYENVLMHLKEKHIRLTQTRKAVIAYMVNSHEHPSAETVYKELLPLYPNLSLATVYNNLKLLVDEGFVSELKLSNDSTAYYDFLGHQHLHIVCEVCGKITDFMDVDVLKVHQEVHEQTGYQVTKAQLILYGICPDCQAQKKNA</sequence>
<reference evidence="15" key="3">
    <citation type="submission" date="2018-08" db="EMBL/GenBank/DDBJ databases">
        <title>Streptococcus chenjunshii sp. nov., isolated from stools sample of the Tibetan antelope in the Qinghai-Tibet plateau, China.</title>
        <authorList>
            <person name="Tian Z."/>
        </authorList>
    </citation>
    <scope>NUCLEOTIDE SEQUENCE [LARGE SCALE GENOMIC DNA]</scope>
    <source>
        <strain evidence="15">Z15</strain>
    </source>
</reference>
<keyword evidence="10" id="KW-0464">Manganese</keyword>
<comment type="subcellular location">
    <subcellularLocation>
        <location evidence="1">Cytoplasm</location>
    </subcellularLocation>
</comment>
<evidence type="ECO:0000256" key="8">
    <source>
        <dbReference type="ARBA" id="ARBA00023125"/>
    </source>
</evidence>
<dbReference type="EMBL" id="QVQZ01000006">
    <property type="protein sequence ID" value="RFU53555.1"/>
    <property type="molecule type" value="Genomic_DNA"/>
</dbReference>
<evidence type="ECO:0000313" key="16">
    <source>
        <dbReference type="Proteomes" id="UP000262901"/>
    </source>
</evidence>
<dbReference type="GO" id="GO:0003700">
    <property type="term" value="F:DNA-binding transcription factor activity"/>
    <property type="evidence" value="ECO:0007669"/>
    <property type="project" value="InterPro"/>
</dbReference>
<organism evidence="14 16">
    <name type="scientific">Streptococcus chenjunshii</name>
    <dbReference type="NCBI Taxonomy" id="2173853"/>
    <lineage>
        <taxon>Bacteria</taxon>
        <taxon>Bacillati</taxon>
        <taxon>Bacillota</taxon>
        <taxon>Bacilli</taxon>
        <taxon>Lactobacillales</taxon>
        <taxon>Streptococcaceae</taxon>
        <taxon>Streptococcus</taxon>
    </lineage>
</organism>
<evidence type="ECO:0000256" key="10">
    <source>
        <dbReference type="ARBA" id="ARBA00023211"/>
    </source>
</evidence>
<evidence type="ECO:0000313" key="15">
    <source>
        <dbReference type="Proteomes" id="UP000246115"/>
    </source>
</evidence>
<evidence type="ECO:0000256" key="7">
    <source>
        <dbReference type="ARBA" id="ARBA00023015"/>
    </source>
</evidence>
<reference evidence="13 17" key="1">
    <citation type="submission" date="2018-08" db="EMBL/GenBank/DDBJ databases">
        <title>Draft genome of Streptococcus sp .nov. Z2.</title>
        <authorList>
            <person name="Tian Z."/>
        </authorList>
    </citation>
    <scope>NUCLEOTIDE SEQUENCE [LARGE SCALE GENOMIC DNA]</scope>
    <source>
        <strain evidence="13 17">Z2</strain>
    </source>
</reference>
<keyword evidence="3" id="KW-0963">Cytoplasm</keyword>
<evidence type="ECO:0000313" key="12">
    <source>
        <dbReference type="EMBL" id="AXQ79549.1"/>
    </source>
</evidence>
<dbReference type="CDD" id="cd07153">
    <property type="entry name" value="Fur_like"/>
    <property type="match status" value="1"/>
</dbReference>
<dbReference type="Gene3D" id="1.10.10.10">
    <property type="entry name" value="Winged helix-like DNA-binding domain superfamily/Winged helix DNA-binding domain"/>
    <property type="match status" value="1"/>
</dbReference>
<dbReference type="InterPro" id="IPR036390">
    <property type="entry name" value="WH_DNA-bd_sf"/>
</dbReference>
<keyword evidence="6 11" id="KW-0862">Zinc</keyword>
<dbReference type="GO" id="GO:0045892">
    <property type="term" value="P:negative regulation of DNA-templated transcription"/>
    <property type="evidence" value="ECO:0007669"/>
    <property type="project" value="TreeGrafter"/>
</dbReference>
<name>A0A372KMQ6_9STRE</name>
<dbReference type="PANTHER" id="PTHR33202">
    <property type="entry name" value="ZINC UPTAKE REGULATION PROTEIN"/>
    <property type="match status" value="1"/>
</dbReference>
<comment type="cofactor">
    <cofactor evidence="11">
        <name>Zn(2+)</name>
        <dbReference type="ChEBI" id="CHEBI:29105"/>
    </cofactor>
    <text evidence="11">Binds 1 zinc ion per subunit.</text>
</comment>
<dbReference type="OrthoDB" id="8659436at2"/>
<evidence type="ECO:0000256" key="1">
    <source>
        <dbReference type="ARBA" id="ARBA00004496"/>
    </source>
</evidence>
<feature type="binding site" evidence="11">
    <location>
        <position position="148"/>
    </location>
    <ligand>
        <name>Zn(2+)</name>
        <dbReference type="ChEBI" id="CHEBI:29105"/>
    </ligand>
</feature>
<accession>A0A346NEV4</accession>
<evidence type="ECO:0000256" key="4">
    <source>
        <dbReference type="ARBA" id="ARBA00022491"/>
    </source>
</evidence>
<dbReference type="KEGG" id="schj:DDV21_010995"/>
<feature type="binding site" evidence="11">
    <location>
        <position position="108"/>
    </location>
    <ligand>
        <name>Zn(2+)</name>
        <dbReference type="ChEBI" id="CHEBI:29105"/>
    </ligand>
</feature>
<evidence type="ECO:0000313" key="17">
    <source>
        <dbReference type="Proteomes" id="UP000264056"/>
    </source>
</evidence>
<protein>
    <submittedName>
        <fullName evidence="14">Transcriptional repressor</fullName>
    </submittedName>
</protein>
<feature type="binding site" evidence="11">
    <location>
        <position position="145"/>
    </location>
    <ligand>
        <name>Zn(2+)</name>
        <dbReference type="ChEBI" id="CHEBI:29105"/>
    </ligand>
</feature>
<reference evidence="12" key="4">
    <citation type="journal article" date="2019" name="Int. J. Syst. Evol. Microbiol.">
        <title>Streptococcus chenjunshii sp. nov. isolated from feces of Tibetan antelopes.</title>
        <authorList>
            <person name="Tian Z."/>
            <person name="Lu S."/>
            <person name="Jin D."/>
            <person name="Yang J."/>
            <person name="Pu J."/>
            <person name="Lai X.H."/>
            <person name="Bai X.N."/>
            <person name="Wu X.M."/>
            <person name="Li J."/>
            <person name="Wang S."/>
            <person name="Xu J."/>
        </authorList>
    </citation>
    <scope>NUCLEOTIDE SEQUENCE</scope>
    <source>
        <strain evidence="12">Z15</strain>
    </source>
</reference>
<keyword evidence="17" id="KW-1185">Reference proteome</keyword>
<evidence type="ECO:0000256" key="2">
    <source>
        <dbReference type="ARBA" id="ARBA00007957"/>
    </source>
</evidence>
<dbReference type="EMBL" id="CP031733">
    <property type="protein sequence ID" value="AXQ79549.1"/>
    <property type="molecule type" value="Genomic_DNA"/>
</dbReference>
<dbReference type="Gene3D" id="3.30.1490.190">
    <property type="match status" value="1"/>
</dbReference>
<dbReference type="InterPro" id="IPR036388">
    <property type="entry name" value="WH-like_DNA-bd_sf"/>
</dbReference>
<dbReference type="GO" id="GO:1900376">
    <property type="term" value="P:regulation of secondary metabolite biosynthetic process"/>
    <property type="evidence" value="ECO:0007669"/>
    <property type="project" value="TreeGrafter"/>
</dbReference>
<gene>
    <name evidence="12" type="ORF">DDV21_010995</name>
    <name evidence="13" type="ORF">DDV22_03050</name>
    <name evidence="14" type="ORF">DDV23_04195</name>
</gene>
<evidence type="ECO:0000256" key="6">
    <source>
        <dbReference type="ARBA" id="ARBA00022833"/>
    </source>
</evidence>
<keyword evidence="7" id="KW-0805">Transcription regulation</keyword>
<dbReference type="SUPFAM" id="SSF46785">
    <property type="entry name" value="Winged helix' DNA-binding domain"/>
    <property type="match status" value="1"/>
</dbReference>
<dbReference type="GO" id="GO:0008270">
    <property type="term" value="F:zinc ion binding"/>
    <property type="evidence" value="ECO:0007669"/>
    <property type="project" value="TreeGrafter"/>
</dbReference>
<accession>A0A372KMQ6</accession>
<reference evidence="14 16" key="2">
    <citation type="submission" date="2018-08" db="EMBL/GenBank/DDBJ databases">
        <title>Draft genome of Streptococcus sp. nov. Z1.</title>
        <authorList>
            <person name="Tian Z."/>
        </authorList>
    </citation>
    <scope>NUCLEOTIDE SEQUENCE [LARGE SCALE GENOMIC DNA]</scope>
    <source>
        <strain evidence="14">Z1</strain>
        <strain evidence="16">Z1(2018)</strain>
    </source>
</reference>
<dbReference type="AlphaFoldDB" id="A0A372KMQ6"/>
<dbReference type="PANTHER" id="PTHR33202:SF8">
    <property type="entry name" value="PEROXIDE-RESPONSIVE REPRESSOR PERR"/>
    <property type="match status" value="1"/>
</dbReference>
<dbReference type="Proteomes" id="UP000246115">
    <property type="component" value="Chromosome"/>
</dbReference>
<dbReference type="Proteomes" id="UP000262901">
    <property type="component" value="Unassembled WGS sequence"/>
</dbReference>
<dbReference type="RefSeq" id="WP_116877857.1">
    <property type="nucleotide sequence ID" value="NZ_CP031733.1"/>
</dbReference>
<keyword evidence="5 11" id="KW-0479">Metal-binding</keyword>
<keyword evidence="4" id="KW-0678">Repressor</keyword>
<evidence type="ECO:0000256" key="3">
    <source>
        <dbReference type="ARBA" id="ARBA00022490"/>
    </source>
</evidence>
<dbReference type="InterPro" id="IPR002481">
    <property type="entry name" value="FUR"/>
</dbReference>
<evidence type="ECO:0000313" key="13">
    <source>
        <dbReference type="EMBL" id="RFU51464.1"/>
    </source>
</evidence>
<dbReference type="GO" id="GO:0000976">
    <property type="term" value="F:transcription cis-regulatory region binding"/>
    <property type="evidence" value="ECO:0007669"/>
    <property type="project" value="TreeGrafter"/>
</dbReference>
<dbReference type="GO" id="GO:0005737">
    <property type="term" value="C:cytoplasm"/>
    <property type="evidence" value="ECO:0007669"/>
    <property type="project" value="UniProtKB-SubCell"/>
</dbReference>
<evidence type="ECO:0000313" key="14">
    <source>
        <dbReference type="EMBL" id="RFU53555.1"/>
    </source>
</evidence>
<proteinExistence type="inferred from homology"/>
<dbReference type="Proteomes" id="UP000264056">
    <property type="component" value="Unassembled WGS sequence"/>
</dbReference>
<feature type="binding site" evidence="11">
    <location>
        <position position="105"/>
    </location>
    <ligand>
        <name>Zn(2+)</name>
        <dbReference type="ChEBI" id="CHEBI:29105"/>
    </ligand>
</feature>
<evidence type="ECO:0000256" key="5">
    <source>
        <dbReference type="ARBA" id="ARBA00022723"/>
    </source>
</evidence>
<dbReference type="FunFam" id="3.30.1490.190:FF:000003">
    <property type="entry name" value="Fur family transcriptional regulator"/>
    <property type="match status" value="1"/>
</dbReference>
<keyword evidence="8" id="KW-0238">DNA-binding</keyword>
<comment type="similarity">
    <text evidence="2">Belongs to the Fur family.</text>
</comment>
<evidence type="ECO:0000256" key="9">
    <source>
        <dbReference type="ARBA" id="ARBA00023163"/>
    </source>
</evidence>
<evidence type="ECO:0000256" key="11">
    <source>
        <dbReference type="PIRSR" id="PIRSR602481-1"/>
    </source>
</evidence>
<dbReference type="EMBL" id="QVQY01000005">
    <property type="protein sequence ID" value="RFU51464.1"/>
    <property type="molecule type" value="Genomic_DNA"/>
</dbReference>
<keyword evidence="9" id="KW-0804">Transcription</keyword>